<dbReference type="CDD" id="cd19757">
    <property type="entry name" value="Bbox1"/>
    <property type="match status" value="1"/>
</dbReference>
<reference evidence="6 7" key="1">
    <citation type="submission" date="2020-06" db="EMBL/GenBank/DDBJ databases">
        <authorList>
            <person name="Li R."/>
            <person name="Bekaert M."/>
        </authorList>
    </citation>
    <scope>NUCLEOTIDE SEQUENCE [LARGE SCALE GENOMIC DNA]</scope>
    <source>
        <strain evidence="7">wild</strain>
    </source>
</reference>
<dbReference type="PANTHER" id="PTHR25462:SF296">
    <property type="entry name" value="MEIOTIC P26, ISOFORM F"/>
    <property type="match status" value="1"/>
</dbReference>
<sequence length="560" mass="62712">MASSSIVVCGVCESQHTTTTAEFWCPECDEGLCSKCWNFHNASKTLRYHGVISIDNYKQLPPSIANISQFCSEHNRIFQNYCLQHESLCCPLCIQYNHDKCMGILSLEKVIETAKTSALLESLDLNLKDIKMNVERVVKDRKQNLAEIQLQRQKSHDEIKQVRIKINEHLDSLEQRILHDLYAAEKNIKSQIEDLLEKVADIIEKVDLLQTDMRAIKEYASDLQAFLGSKMIETEIQKHEIFIQSLFEDASLQKMDINCKINDIISDFLFSVTSIGSVSVQSSPPLVVMQTGKEKQVQTRSVQLAPPSAINDIKMRLQTNIKYTGVTGCSASSTGDIIIIHKQSNRVLILNEDGTLRNGIPLSTRNPVDVIFIDDKKIAVSFPDSKQIQIINITTKNVERTIKTASQCYGVSYRDGQLMFCGTGRGIQSVKVSGKFTSTLVKDDTLSNWSYVATSEDKIYYTNSSLHTVTCCSLTGEKMWEYKDQLVCSPQGISVDKDSNVYIASNGNHSITVLSSDGKQARKLLDQDDGIDNPFGLAFDVNKGKLIVANYSESAVYALY</sequence>
<dbReference type="Gene3D" id="2.120.10.30">
    <property type="entry name" value="TolB, C-terminal domain"/>
    <property type="match status" value="1"/>
</dbReference>
<dbReference type="GO" id="GO:0008270">
    <property type="term" value="F:zinc ion binding"/>
    <property type="evidence" value="ECO:0007669"/>
    <property type="project" value="UniProtKB-KW"/>
</dbReference>
<keyword evidence="2" id="KW-0479">Metal-binding</keyword>
<dbReference type="Proteomes" id="UP000507470">
    <property type="component" value="Unassembled WGS sequence"/>
</dbReference>
<name>A0A6J7ZU94_MYTCO</name>
<dbReference type="InterPro" id="IPR000315">
    <property type="entry name" value="Znf_B-box"/>
</dbReference>
<feature type="domain" description="B box-type" evidence="5">
    <location>
        <begin position="4"/>
        <end position="54"/>
    </location>
</feature>
<dbReference type="PROSITE" id="PS50119">
    <property type="entry name" value="ZF_BBOX"/>
    <property type="match status" value="1"/>
</dbReference>
<keyword evidence="2" id="KW-0862">Zinc</keyword>
<dbReference type="PROSITE" id="PS51125">
    <property type="entry name" value="NHL"/>
    <property type="match status" value="1"/>
</dbReference>
<keyword evidence="2" id="KW-0863">Zinc-finger</keyword>
<keyword evidence="1" id="KW-0677">Repeat</keyword>
<evidence type="ECO:0000256" key="2">
    <source>
        <dbReference type="PROSITE-ProRule" id="PRU00024"/>
    </source>
</evidence>
<dbReference type="EMBL" id="CACVKT020000026">
    <property type="protein sequence ID" value="CAC5355257.1"/>
    <property type="molecule type" value="Genomic_DNA"/>
</dbReference>
<keyword evidence="7" id="KW-1185">Reference proteome</keyword>
<evidence type="ECO:0000259" key="5">
    <source>
        <dbReference type="PROSITE" id="PS50119"/>
    </source>
</evidence>
<dbReference type="InterPro" id="IPR011042">
    <property type="entry name" value="6-blade_b-propeller_TolB-like"/>
</dbReference>
<dbReference type="SUPFAM" id="SSF101898">
    <property type="entry name" value="NHL repeat"/>
    <property type="match status" value="1"/>
</dbReference>
<dbReference type="InterPro" id="IPR047153">
    <property type="entry name" value="TRIM45/56/19-like"/>
</dbReference>
<dbReference type="InterPro" id="IPR001258">
    <property type="entry name" value="NHL_repeat"/>
</dbReference>
<feature type="repeat" description="NHL" evidence="3">
    <location>
        <begin position="488"/>
        <end position="517"/>
    </location>
</feature>
<dbReference type="PANTHER" id="PTHR25462">
    <property type="entry name" value="BONUS, ISOFORM C-RELATED"/>
    <property type="match status" value="1"/>
</dbReference>
<proteinExistence type="predicted"/>
<protein>
    <recommendedName>
        <fullName evidence="5">B box-type domain-containing protein</fullName>
    </recommendedName>
</protein>
<evidence type="ECO:0000256" key="1">
    <source>
        <dbReference type="ARBA" id="ARBA00022737"/>
    </source>
</evidence>
<evidence type="ECO:0000313" key="7">
    <source>
        <dbReference type="Proteomes" id="UP000507470"/>
    </source>
</evidence>
<dbReference type="OrthoDB" id="6074187at2759"/>
<feature type="coiled-coil region" evidence="4">
    <location>
        <begin position="185"/>
        <end position="212"/>
    </location>
</feature>
<evidence type="ECO:0000256" key="4">
    <source>
        <dbReference type="SAM" id="Coils"/>
    </source>
</evidence>
<dbReference type="AlphaFoldDB" id="A0A6J7ZU94"/>
<organism evidence="6 7">
    <name type="scientific">Mytilus coruscus</name>
    <name type="common">Sea mussel</name>
    <dbReference type="NCBI Taxonomy" id="42192"/>
    <lineage>
        <taxon>Eukaryota</taxon>
        <taxon>Metazoa</taxon>
        <taxon>Spiralia</taxon>
        <taxon>Lophotrochozoa</taxon>
        <taxon>Mollusca</taxon>
        <taxon>Bivalvia</taxon>
        <taxon>Autobranchia</taxon>
        <taxon>Pteriomorphia</taxon>
        <taxon>Mytilida</taxon>
        <taxon>Mytiloidea</taxon>
        <taxon>Mytilidae</taxon>
        <taxon>Mytilinae</taxon>
        <taxon>Mytilus</taxon>
    </lineage>
</organism>
<accession>A0A6J7ZU94</accession>
<evidence type="ECO:0000256" key="3">
    <source>
        <dbReference type="PROSITE-ProRule" id="PRU00504"/>
    </source>
</evidence>
<keyword evidence="4" id="KW-0175">Coiled coil</keyword>
<gene>
    <name evidence="6" type="ORF">MCOR_125</name>
</gene>
<evidence type="ECO:0000313" key="6">
    <source>
        <dbReference type="EMBL" id="CAC5355257.1"/>
    </source>
</evidence>
<dbReference type="Gene3D" id="3.30.160.60">
    <property type="entry name" value="Classic Zinc Finger"/>
    <property type="match status" value="1"/>
</dbReference>